<dbReference type="Gene3D" id="4.10.280.110">
    <property type="entry name" value="Pre-mRNA processing factor 4 domain"/>
    <property type="match status" value="1"/>
</dbReference>
<dbReference type="InterPro" id="IPR014906">
    <property type="entry name" value="PRP4-like"/>
</dbReference>
<organism evidence="10 11">
    <name type="scientific">Coniochaeta pulveracea</name>
    <dbReference type="NCBI Taxonomy" id="177199"/>
    <lineage>
        <taxon>Eukaryota</taxon>
        <taxon>Fungi</taxon>
        <taxon>Dikarya</taxon>
        <taxon>Ascomycota</taxon>
        <taxon>Pezizomycotina</taxon>
        <taxon>Sordariomycetes</taxon>
        <taxon>Sordariomycetidae</taxon>
        <taxon>Coniochaetales</taxon>
        <taxon>Coniochaetaceae</taxon>
        <taxon>Coniochaeta</taxon>
    </lineage>
</organism>
<feature type="compositionally biased region" description="Basic and acidic residues" evidence="8">
    <location>
        <begin position="40"/>
        <end position="65"/>
    </location>
</feature>
<dbReference type="EMBL" id="QVQW01000059">
    <property type="protein sequence ID" value="RKU42221.1"/>
    <property type="molecule type" value="Genomic_DNA"/>
</dbReference>
<dbReference type="Pfam" id="PF02840">
    <property type="entry name" value="Prp18"/>
    <property type="match status" value="1"/>
</dbReference>
<dbReference type="PANTHER" id="PTHR13007:SF19">
    <property type="entry name" value="PRE-MRNA-SPLICING FACTOR 18"/>
    <property type="match status" value="1"/>
</dbReference>
<proteinExistence type="inferred from homology"/>
<evidence type="ECO:0000259" key="9">
    <source>
        <dbReference type="SMART" id="SM00500"/>
    </source>
</evidence>
<dbReference type="InterPro" id="IPR004098">
    <property type="entry name" value="Prp18"/>
</dbReference>
<evidence type="ECO:0000256" key="7">
    <source>
        <dbReference type="ARBA" id="ARBA00023242"/>
    </source>
</evidence>
<feature type="region of interest" description="Disordered" evidence="8">
    <location>
        <begin position="1"/>
        <end position="150"/>
    </location>
</feature>
<name>A0A420Y2W2_9PEZI</name>
<evidence type="ECO:0000256" key="3">
    <source>
        <dbReference type="ARBA" id="ARBA00018242"/>
    </source>
</evidence>
<evidence type="ECO:0000256" key="2">
    <source>
        <dbReference type="ARBA" id="ARBA00008137"/>
    </source>
</evidence>
<dbReference type="GO" id="GO:0005682">
    <property type="term" value="C:U5 snRNP"/>
    <property type="evidence" value="ECO:0007669"/>
    <property type="project" value="TreeGrafter"/>
</dbReference>
<dbReference type="GO" id="GO:0046540">
    <property type="term" value="C:U4/U6 x U5 tri-snRNP complex"/>
    <property type="evidence" value="ECO:0007669"/>
    <property type="project" value="TreeGrafter"/>
</dbReference>
<dbReference type="InterPro" id="IPR036285">
    <property type="entry name" value="PRP4-like_sf"/>
</dbReference>
<keyword evidence="5" id="KW-0747">Spliceosome</keyword>
<dbReference type="InterPro" id="IPR039979">
    <property type="entry name" value="PRPF18"/>
</dbReference>
<accession>A0A420Y2W2</accession>
<dbReference type="FunFam" id="1.20.940.10:FF:000008">
    <property type="entry name" value="Related to potassium channel regulatory factor"/>
    <property type="match status" value="1"/>
</dbReference>
<evidence type="ECO:0000313" key="11">
    <source>
        <dbReference type="Proteomes" id="UP000275385"/>
    </source>
</evidence>
<dbReference type="STRING" id="177199.A0A420Y2W2"/>
<dbReference type="PANTHER" id="PTHR13007">
    <property type="entry name" value="PRE-MRNA SPLICING FACTOR-RELATED"/>
    <property type="match status" value="1"/>
</dbReference>
<comment type="subcellular location">
    <subcellularLocation>
        <location evidence="1">Nucleus</location>
    </subcellularLocation>
</comment>
<dbReference type="Pfam" id="PF08799">
    <property type="entry name" value="PRP4"/>
    <property type="match status" value="1"/>
</dbReference>
<dbReference type="Proteomes" id="UP000275385">
    <property type="component" value="Unassembled WGS sequence"/>
</dbReference>
<keyword evidence="4" id="KW-0507">mRNA processing</keyword>
<reference evidence="10 11" key="1">
    <citation type="submission" date="2018-08" db="EMBL/GenBank/DDBJ databases">
        <title>Draft genome of the lignicolous fungus Coniochaeta pulveracea.</title>
        <authorList>
            <person name="Borstlap C.J."/>
            <person name="De Witt R.N."/>
            <person name="Botha A."/>
            <person name="Volschenk H."/>
        </authorList>
    </citation>
    <scope>NUCLEOTIDE SEQUENCE [LARGE SCALE GENOMIC DNA]</scope>
    <source>
        <strain evidence="10 11">CAB683</strain>
    </source>
</reference>
<evidence type="ECO:0000256" key="8">
    <source>
        <dbReference type="SAM" id="MobiDB-lite"/>
    </source>
</evidence>
<dbReference type="AlphaFoldDB" id="A0A420Y2W2"/>
<dbReference type="SUPFAM" id="SSF158230">
    <property type="entry name" value="PRP4-like"/>
    <property type="match status" value="1"/>
</dbReference>
<evidence type="ECO:0000256" key="5">
    <source>
        <dbReference type="ARBA" id="ARBA00022728"/>
    </source>
</evidence>
<dbReference type="OrthoDB" id="10261918at2759"/>
<sequence length="367" mass="42156">MDFASLMAKTLSKTSTPTPPPATKDAKPDAKSPTPPKFLSRRELEEQRKAAYLAEQKRLEEERQAKAAAKRKREEDAAEEAKAREEKRRRLAEESRKRKEEREAEEERARRKRLGLPELLPENENKQETKADEEDELDDDAPDDEEVKTQLRAVGEPITLYGETRATRLRRFLRVTGKVVEGPIATSLMPVEEKDMKVSEPVPKPEDKKARRWLFRQLASYFNMVLREWERALAKEGHHDTSAGKQAISSLLSSKESMKPLFRKFEKGDMDESVLKAIVEIVKAAQERRYVDANDGYLRLSIGKAAWPIGVTMVGIHERSAREKLHNGEKGHVMGDEVTRKYLQSIKRCLTFAQVRWPPEDVRQLMG</sequence>
<protein>
    <recommendedName>
        <fullName evidence="3">Pre-mRNA-splicing factor 18</fullName>
    </recommendedName>
</protein>
<comment type="similarity">
    <text evidence="2">Belongs to the PRP18 family.</text>
</comment>
<feature type="compositionally biased region" description="Acidic residues" evidence="8">
    <location>
        <begin position="131"/>
        <end position="146"/>
    </location>
</feature>
<keyword evidence="7" id="KW-0539">Nucleus</keyword>
<gene>
    <name evidence="10" type="primary">PRP18</name>
    <name evidence="10" type="ORF">DL546_001006</name>
</gene>
<dbReference type="GO" id="GO:0000350">
    <property type="term" value="P:generation of catalytic spliceosome for second transesterification step"/>
    <property type="evidence" value="ECO:0007669"/>
    <property type="project" value="TreeGrafter"/>
</dbReference>
<feature type="compositionally biased region" description="Basic and acidic residues" evidence="8">
    <location>
        <begin position="72"/>
        <end position="109"/>
    </location>
</feature>
<keyword evidence="6" id="KW-0508">mRNA splicing</keyword>
<comment type="caution">
    <text evidence="10">The sequence shown here is derived from an EMBL/GenBank/DDBJ whole genome shotgun (WGS) entry which is preliminary data.</text>
</comment>
<evidence type="ECO:0000313" key="10">
    <source>
        <dbReference type="EMBL" id="RKU42221.1"/>
    </source>
</evidence>
<evidence type="ECO:0000256" key="4">
    <source>
        <dbReference type="ARBA" id="ARBA00022664"/>
    </source>
</evidence>
<feature type="domain" description="Pre-mRNA processing factor 4 (PRP4)-like" evidence="9">
    <location>
        <begin position="142"/>
        <end position="195"/>
    </location>
</feature>
<dbReference type="Gene3D" id="1.20.940.10">
    <property type="entry name" value="Functional domain of the splicing factor Prp18"/>
    <property type="match status" value="1"/>
</dbReference>
<evidence type="ECO:0000256" key="6">
    <source>
        <dbReference type="ARBA" id="ARBA00023187"/>
    </source>
</evidence>
<keyword evidence="11" id="KW-1185">Reference proteome</keyword>
<dbReference type="SMART" id="SM00500">
    <property type="entry name" value="SFM"/>
    <property type="match status" value="1"/>
</dbReference>
<evidence type="ECO:0000256" key="1">
    <source>
        <dbReference type="ARBA" id="ARBA00004123"/>
    </source>
</evidence>
<dbReference type="SUPFAM" id="SSF47938">
    <property type="entry name" value="Functional domain of the splicing factor Prp18"/>
    <property type="match status" value="1"/>
</dbReference>
<dbReference type="GO" id="GO:0071021">
    <property type="term" value="C:U2-type post-spliceosomal complex"/>
    <property type="evidence" value="ECO:0007669"/>
    <property type="project" value="TreeGrafter"/>
</dbReference>